<comment type="caution">
    <text evidence="3">The sequence shown here is derived from an EMBL/GenBank/DDBJ whole genome shotgun (WGS) entry which is preliminary data.</text>
</comment>
<gene>
    <name evidence="3" type="ORF">M0R45_030221</name>
</gene>
<keyword evidence="1" id="KW-0677">Repeat</keyword>
<dbReference type="InterPro" id="IPR053192">
    <property type="entry name" value="Vacuole_Formation_Reg"/>
</dbReference>
<dbReference type="PANTHER" id="PTHR32410">
    <property type="entry name" value="CYSTEINE/HISTIDINE-RICH C1 DOMAIN FAMILY PROTEIN"/>
    <property type="match status" value="1"/>
</dbReference>
<dbReference type="InterPro" id="IPR046349">
    <property type="entry name" value="C1-like_sf"/>
</dbReference>
<proteinExistence type="predicted"/>
<dbReference type="InterPro" id="IPR004146">
    <property type="entry name" value="DC1"/>
</dbReference>
<evidence type="ECO:0000313" key="3">
    <source>
        <dbReference type="EMBL" id="KAK9921722.1"/>
    </source>
</evidence>
<dbReference type="AlphaFoldDB" id="A0AAW1WEL5"/>
<accession>A0AAW1WEL5</accession>
<reference evidence="3 4" key="1">
    <citation type="journal article" date="2023" name="G3 (Bethesda)">
        <title>A chromosome-length genome assembly and annotation of blackberry (Rubus argutus, cv. 'Hillquist').</title>
        <authorList>
            <person name="Bruna T."/>
            <person name="Aryal R."/>
            <person name="Dudchenko O."/>
            <person name="Sargent D.J."/>
            <person name="Mead D."/>
            <person name="Buti M."/>
            <person name="Cavallini A."/>
            <person name="Hytonen T."/>
            <person name="Andres J."/>
            <person name="Pham M."/>
            <person name="Weisz D."/>
            <person name="Mascagni F."/>
            <person name="Usai G."/>
            <person name="Natali L."/>
            <person name="Bassil N."/>
            <person name="Fernandez G.E."/>
            <person name="Lomsadze A."/>
            <person name="Armour M."/>
            <person name="Olukolu B."/>
            <person name="Poorten T."/>
            <person name="Britton C."/>
            <person name="Davik J."/>
            <person name="Ashrafi H."/>
            <person name="Aiden E.L."/>
            <person name="Borodovsky M."/>
            <person name="Worthington M."/>
        </authorList>
    </citation>
    <scope>NUCLEOTIDE SEQUENCE [LARGE SCALE GENOMIC DNA]</scope>
    <source>
        <strain evidence="3">PI 553951</strain>
    </source>
</reference>
<dbReference type="EMBL" id="JBEDUW010000006">
    <property type="protein sequence ID" value="KAK9921722.1"/>
    <property type="molecule type" value="Genomic_DNA"/>
</dbReference>
<dbReference type="PANTHER" id="PTHR32410:SF216">
    <property type="entry name" value="PHORBOL-ESTER_DAG-TYPE DOMAIN-CONTAINING PROTEIN"/>
    <property type="match status" value="1"/>
</dbReference>
<evidence type="ECO:0000313" key="4">
    <source>
        <dbReference type="Proteomes" id="UP001457282"/>
    </source>
</evidence>
<feature type="domain" description="DC1" evidence="2">
    <location>
        <begin position="98"/>
        <end position="148"/>
    </location>
</feature>
<organism evidence="3 4">
    <name type="scientific">Rubus argutus</name>
    <name type="common">Southern blackberry</name>
    <dbReference type="NCBI Taxonomy" id="59490"/>
    <lineage>
        <taxon>Eukaryota</taxon>
        <taxon>Viridiplantae</taxon>
        <taxon>Streptophyta</taxon>
        <taxon>Embryophyta</taxon>
        <taxon>Tracheophyta</taxon>
        <taxon>Spermatophyta</taxon>
        <taxon>Magnoliopsida</taxon>
        <taxon>eudicotyledons</taxon>
        <taxon>Gunneridae</taxon>
        <taxon>Pentapetalae</taxon>
        <taxon>rosids</taxon>
        <taxon>fabids</taxon>
        <taxon>Rosales</taxon>
        <taxon>Rosaceae</taxon>
        <taxon>Rosoideae</taxon>
        <taxon>Rosoideae incertae sedis</taxon>
        <taxon>Rubus</taxon>
    </lineage>
</organism>
<name>A0AAW1WEL5_RUBAR</name>
<keyword evidence="4" id="KW-1185">Reference proteome</keyword>
<dbReference type="Pfam" id="PF03107">
    <property type="entry name" value="C1_2"/>
    <property type="match status" value="1"/>
</dbReference>
<dbReference type="Proteomes" id="UP001457282">
    <property type="component" value="Unassembled WGS sequence"/>
</dbReference>
<dbReference type="SUPFAM" id="SSF57889">
    <property type="entry name" value="Cysteine-rich domain"/>
    <property type="match status" value="1"/>
</dbReference>
<evidence type="ECO:0000259" key="2">
    <source>
        <dbReference type="Pfam" id="PF03107"/>
    </source>
</evidence>
<sequence>MCGIFSQGFAYTCEECASPDSVSKTVFYLDLECSVYWENKSLKHDSHVHRLLLNIEWDDVNCSGCGTRSHPFFCFTCKRCNFHLCIPCVKLPLTATHRYDNHPLKLTYASVQNELGEYYCEICEGTRDPNHWFYYCKDCDFDCHPHCILGRYPQVKLGSNYDHNAHGQHFVTLVDKSKSPIANDKRDNILPCEKCKQPCLGLVFECKQYINIHREGCCPATDLASSSKSPEKS</sequence>
<evidence type="ECO:0000256" key="1">
    <source>
        <dbReference type="ARBA" id="ARBA00022737"/>
    </source>
</evidence>
<protein>
    <recommendedName>
        <fullName evidence="2">DC1 domain-containing protein</fullName>
    </recommendedName>
</protein>